<dbReference type="InterPro" id="IPR019821">
    <property type="entry name" value="Kinesin_motor_CS"/>
</dbReference>
<sequence length="846" mass="94049">MARWLQSAGLQHLAAPLAGGGPATVGPGAGLDPRAGVLPSLLLQGYGPQTIEEKQKLYTLLRSLNFNGESGGVGTGIGTASEPYVPTANPCFGGTSSSVDNNSFYSPELKGEFGAGLLDLHAVDDTELFSEHVMPEQFEPSPVMPKGMDDEDDTMFGGLPGTRDGTGSITTGEKEILKETSNVAKIKVVVRKRPLNKKEISRKEDDIVDVRDDTYVTVYEPKLKVDLTAYVEKHEFCFDAVLDEDVSNDEVYRETVEPIIPTIFERTKATCFAYGQTGFGKTYTMQPLPLRAAHDMVRLLHQPYYRNQNFKLWLSYFEIYGGKLFDLLCDRRKLLMREDGRQQVCIVGLQEFEVSDVQIVKDYIEKGNASRSTGSTGANEESSRSHAILQLAIKKHRDPTAEINLRSRKMTDPNDPKNGKVVGKISFIDLAGSERGADTTDNDRQTRIEGAEINKSLLALKECIRALDNDQLHIPFRGSKLTEVLRDSFVGNSRTVMISCISPNAGSCEHTLNTLRYADRVKSLSKSGNPKKDSGTASVIPSGKDTATGLLSDDPFDPVPLPIQDFKPPEIPKRDAESFPNFPSSSTQEPERTSFSMIPSYTGIAPRERREERDRRDEKGASTSSMAERFVEGRGSRPQQVQSTVDRERVIETRSSKPQQVQSTVERERVETRSKLQPVQNSIERDNAEEEKVPKVSPPRRKGYNREERIDRQSNLPKRDNGAGPGPESVRAGVGGKQSHITQKQFQEKEVPADDGDINAILEEEEALIAAHRKEIENTMEIVREEMNLLAEVDQPGSLIDSYVTQLSFLLSRKAAGLVSLQARLARFQHRLKEQEILSRKKPSHR</sequence>
<evidence type="ECO:0000256" key="10">
    <source>
        <dbReference type="RuleBase" id="RU000394"/>
    </source>
</evidence>
<dbReference type="OrthoDB" id="3176171at2759"/>
<dbReference type="GO" id="GO:0003777">
    <property type="term" value="F:microtubule motor activity"/>
    <property type="evidence" value="ECO:0007669"/>
    <property type="project" value="InterPro"/>
</dbReference>
<dbReference type="Proteomes" id="UP000623129">
    <property type="component" value="Unassembled WGS sequence"/>
</dbReference>
<keyword evidence="5 9" id="KW-0067">ATP-binding</keyword>
<evidence type="ECO:0000256" key="3">
    <source>
        <dbReference type="ARBA" id="ARBA00022701"/>
    </source>
</evidence>
<dbReference type="InterPro" id="IPR027417">
    <property type="entry name" value="P-loop_NTPase"/>
</dbReference>
<dbReference type="PRINTS" id="PR00380">
    <property type="entry name" value="KINESINHEAVY"/>
</dbReference>
<feature type="compositionally biased region" description="Polar residues" evidence="12">
    <location>
        <begin position="581"/>
        <end position="599"/>
    </location>
</feature>
<dbReference type="GO" id="GO:0005874">
    <property type="term" value="C:microtubule"/>
    <property type="evidence" value="ECO:0007669"/>
    <property type="project" value="UniProtKB-KW"/>
</dbReference>
<gene>
    <name evidence="14" type="ORF">FCM35_KLT10844</name>
</gene>
<evidence type="ECO:0000256" key="9">
    <source>
        <dbReference type="PROSITE-ProRule" id="PRU00283"/>
    </source>
</evidence>
<feature type="binding site" evidence="9">
    <location>
        <begin position="275"/>
        <end position="282"/>
    </location>
    <ligand>
        <name>ATP</name>
        <dbReference type="ChEBI" id="CHEBI:30616"/>
    </ligand>
</feature>
<dbReference type="InterPro" id="IPR001752">
    <property type="entry name" value="Kinesin_motor_dom"/>
</dbReference>
<feature type="region of interest" description="Disordered" evidence="12">
    <location>
        <begin position="524"/>
        <end position="751"/>
    </location>
</feature>
<evidence type="ECO:0000313" key="15">
    <source>
        <dbReference type="Proteomes" id="UP000623129"/>
    </source>
</evidence>
<dbReference type="FunFam" id="3.40.850.10:FF:000012">
    <property type="entry name" value="Kinesin-like protein"/>
    <property type="match status" value="1"/>
</dbReference>
<keyword evidence="7" id="KW-0206">Cytoskeleton</keyword>
<dbReference type="GO" id="GO:0007018">
    <property type="term" value="P:microtubule-based movement"/>
    <property type="evidence" value="ECO:0007669"/>
    <property type="project" value="InterPro"/>
</dbReference>
<keyword evidence="11" id="KW-0175">Coiled coil</keyword>
<evidence type="ECO:0000256" key="1">
    <source>
        <dbReference type="ARBA" id="ARBA00004245"/>
    </source>
</evidence>
<keyword evidence="4 9" id="KW-0547">Nucleotide-binding</keyword>
<dbReference type="GO" id="GO:0007019">
    <property type="term" value="P:microtubule depolymerization"/>
    <property type="evidence" value="ECO:0007669"/>
    <property type="project" value="TreeGrafter"/>
</dbReference>
<keyword evidence="3 10" id="KW-0493">Microtubule</keyword>
<evidence type="ECO:0000256" key="2">
    <source>
        <dbReference type="ARBA" id="ARBA00022490"/>
    </source>
</evidence>
<evidence type="ECO:0000256" key="11">
    <source>
        <dbReference type="SAM" id="Coils"/>
    </source>
</evidence>
<feature type="compositionally biased region" description="Basic and acidic residues" evidence="12">
    <location>
        <begin position="704"/>
        <end position="721"/>
    </location>
</feature>
<dbReference type="GO" id="GO:1903338">
    <property type="term" value="P:regulation of cell wall organization or biogenesis"/>
    <property type="evidence" value="ECO:0007669"/>
    <property type="project" value="UniProtKB-ARBA"/>
</dbReference>
<dbReference type="SMART" id="SM00129">
    <property type="entry name" value="KISc"/>
    <property type="match status" value="1"/>
</dbReference>
<dbReference type="SUPFAM" id="SSF52540">
    <property type="entry name" value="P-loop containing nucleoside triphosphate hydrolases"/>
    <property type="match status" value="1"/>
</dbReference>
<comment type="subcellular location">
    <subcellularLocation>
        <location evidence="1">Cytoplasm</location>
        <location evidence="1">Cytoskeleton</location>
    </subcellularLocation>
</comment>
<dbReference type="AlphaFoldDB" id="A0A833V5A9"/>
<evidence type="ECO:0000256" key="12">
    <source>
        <dbReference type="SAM" id="MobiDB-lite"/>
    </source>
</evidence>
<evidence type="ECO:0000256" key="6">
    <source>
        <dbReference type="ARBA" id="ARBA00023175"/>
    </source>
</evidence>
<dbReference type="PANTHER" id="PTHR47971">
    <property type="entry name" value="KINESIN-RELATED PROTEIN 6"/>
    <property type="match status" value="1"/>
</dbReference>
<dbReference type="Pfam" id="PF00225">
    <property type="entry name" value="Kinesin"/>
    <property type="match status" value="1"/>
</dbReference>
<evidence type="ECO:0000256" key="4">
    <source>
        <dbReference type="ARBA" id="ARBA00022741"/>
    </source>
</evidence>
<reference evidence="14" key="1">
    <citation type="submission" date="2020-01" db="EMBL/GenBank/DDBJ databases">
        <title>Genome sequence of Kobresia littledalei, the first chromosome-level genome in the family Cyperaceae.</title>
        <authorList>
            <person name="Qu G."/>
        </authorList>
    </citation>
    <scope>NUCLEOTIDE SEQUENCE</scope>
    <source>
        <strain evidence="14">C.B.Clarke</strain>
        <tissue evidence="14">Leaf</tissue>
    </source>
</reference>
<feature type="compositionally biased region" description="Basic and acidic residues" evidence="12">
    <location>
        <begin position="645"/>
        <end position="655"/>
    </location>
</feature>
<keyword evidence="6 9" id="KW-0505">Motor protein</keyword>
<evidence type="ECO:0000313" key="14">
    <source>
        <dbReference type="EMBL" id="KAF3324687.1"/>
    </source>
</evidence>
<dbReference type="PROSITE" id="PS50067">
    <property type="entry name" value="KINESIN_MOTOR_2"/>
    <property type="match status" value="1"/>
</dbReference>
<dbReference type="InterPro" id="IPR036961">
    <property type="entry name" value="Kinesin_motor_dom_sf"/>
</dbReference>
<protein>
    <recommendedName>
        <fullName evidence="10">Kinesin-like protein</fullName>
    </recommendedName>
</protein>
<dbReference type="GO" id="GO:0005524">
    <property type="term" value="F:ATP binding"/>
    <property type="evidence" value="ECO:0007669"/>
    <property type="project" value="UniProtKB-UniRule"/>
</dbReference>
<dbReference type="InterPro" id="IPR027640">
    <property type="entry name" value="Kinesin-like_fam"/>
</dbReference>
<evidence type="ECO:0000256" key="7">
    <source>
        <dbReference type="ARBA" id="ARBA00023212"/>
    </source>
</evidence>
<dbReference type="Gene3D" id="3.40.850.10">
    <property type="entry name" value="Kinesin motor domain"/>
    <property type="match status" value="1"/>
</dbReference>
<dbReference type="PANTHER" id="PTHR47971:SF8">
    <property type="entry name" value="KINESIN-LIKE PROTEIN"/>
    <property type="match status" value="1"/>
</dbReference>
<accession>A0A833V5A9</accession>
<evidence type="ECO:0000259" key="13">
    <source>
        <dbReference type="PROSITE" id="PS50067"/>
    </source>
</evidence>
<evidence type="ECO:0000256" key="5">
    <source>
        <dbReference type="ARBA" id="ARBA00022840"/>
    </source>
</evidence>
<comment type="caution">
    <text evidence="14">The sequence shown here is derived from an EMBL/GenBank/DDBJ whole genome shotgun (WGS) entry which is preliminary data.</text>
</comment>
<keyword evidence="2" id="KW-0963">Cytoplasm</keyword>
<organism evidence="14 15">
    <name type="scientific">Carex littledalei</name>
    <dbReference type="NCBI Taxonomy" id="544730"/>
    <lineage>
        <taxon>Eukaryota</taxon>
        <taxon>Viridiplantae</taxon>
        <taxon>Streptophyta</taxon>
        <taxon>Embryophyta</taxon>
        <taxon>Tracheophyta</taxon>
        <taxon>Spermatophyta</taxon>
        <taxon>Magnoliopsida</taxon>
        <taxon>Liliopsida</taxon>
        <taxon>Poales</taxon>
        <taxon>Cyperaceae</taxon>
        <taxon>Cyperoideae</taxon>
        <taxon>Cariceae</taxon>
        <taxon>Carex</taxon>
        <taxon>Carex subgen. Euthyceras</taxon>
    </lineage>
</organism>
<name>A0A833V5A9_9POAL</name>
<feature type="compositionally biased region" description="Basic and acidic residues" evidence="12">
    <location>
        <begin position="567"/>
        <end position="577"/>
    </location>
</feature>
<dbReference type="CDD" id="cd01367">
    <property type="entry name" value="KISc_KIF2_like"/>
    <property type="match status" value="1"/>
</dbReference>
<feature type="domain" description="Kinesin motor" evidence="13">
    <location>
        <begin position="185"/>
        <end position="524"/>
    </location>
</feature>
<dbReference type="EMBL" id="SWLB01000021">
    <property type="protein sequence ID" value="KAF3324687.1"/>
    <property type="molecule type" value="Genomic_DNA"/>
</dbReference>
<dbReference type="GO" id="GO:0008017">
    <property type="term" value="F:microtubule binding"/>
    <property type="evidence" value="ECO:0007669"/>
    <property type="project" value="InterPro"/>
</dbReference>
<proteinExistence type="inferred from homology"/>
<dbReference type="PROSITE" id="PS00411">
    <property type="entry name" value="KINESIN_MOTOR_1"/>
    <property type="match status" value="1"/>
</dbReference>
<feature type="coiled-coil region" evidence="11">
    <location>
        <begin position="762"/>
        <end position="793"/>
    </location>
</feature>
<comment type="similarity">
    <text evidence="8">Belongs to the TRAFAC class myosin-kinesin ATPase superfamily. Kinesin family. KIN-13 subfamily.</text>
</comment>
<feature type="compositionally biased region" description="Basic and acidic residues" evidence="12">
    <location>
        <begin position="683"/>
        <end position="694"/>
    </location>
</feature>
<feature type="compositionally biased region" description="Basic and acidic residues" evidence="12">
    <location>
        <begin position="665"/>
        <end position="674"/>
    </location>
</feature>
<evidence type="ECO:0000256" key="8">
    <source>
        <dbReference type="ARBA" id="ARBA00061030"/>
    </source>
</evidence>
<keyword evidence="15" id="KW-1185">Reference proteome</keyword>
<feature type="compositionally biased region" description="Basic and acidic residues" evidence="12">
    <location>
        <begin position="606"/>
        <end position="620"/>
    </location>
</feature>